<dbReference type="PANTHER" id="PTHR22748:SF11">
    <property type="entry name" value="OS07G0184032 PROTEIN"/>
    <property type="match status" value="1"/>
</dbReference>
<dbReference type="Proteomes" id="UP000002051">
    <property type="component" value="Chromosome 3"/>
</dbReference>
<reference evidence="5 7" key="2">
    <citation type="journal article" date="2014" name="BMC Genomics">
        <title>An improved genome release (version Mt4.0) for the model legume Medicago truncatula.</title>
        <authorList>
            <person name="Tang H."/>
            <person name="Krishnakumar V."/>
            <person name="Bidwell S."/>
            <person name="Rosen B."/>
            <person name="Chan A."/>
            <person name="Zhou S."/>
            <person name="Gentzbittel L."/>
            <person name="Childs K.L."/>
            <person name="Yandell M."/>
            <person name="Gundlach H."/>
            <person name="Mayer K.F."/>
            <person name="Schwartz D.C."/>
            <person name="Town C.D."/>
        </authorList>
    </citation>
    <scope>GENOME REANNOTATION</scope>
    <source>
        <strain evidence="5">A17</strain>
        <strain evidence="6 7">cv. Jemalong A17</strain>
    </source>
</reference>
<dbReference type="GO" id="GO:0046872">
    <property type="term" value="F:metal ion binding"/>
    <property type="evidence" value="ECO:0007669"/>
    <property type="project" value="UniProtKB-KW"/>
</dbReference>
<dbReference type="InterPro" id="IPR036691">
    <property type="entry name" value="Endo/exonu/phosph_ase_sf"/>
</dbReference>
<proteinExistence type="predicted"/>
<dbReference type="PANTHER" id="PTHR22748">
    <property type="entry name" value="AP ENDONUCLEASE"/>
    <property type="match status" value="1"/>
</dbReference>
<accession>A0A072UWY2</accession>
<keyword evidence="7" id="KW-1185">Reference proteome</keyword>
<keyword evidence="4" id="KW-0460">Magnesium</keyword>
<dbReference type="EMBL" id="CM001219">
    <property type="protein sequence ID" value="KEH33583.1"/>
    <property type="molecule type" value="Genomic_DNA"/>
</dbReference>
<keyword evidence="3" id="KW-0378">Hydrolase</keyword>
<evidence type="ECO:0000313" key="6">
    <source>
        <dbReference type="EnsemblPlants" id="KEH33583"/>
    </source>
</evidence>
<protein>
    <recommendedName>
        <fullName evidence="8">Endonuclease/exonuclease/phosphatase family protein</fullName>
    </recommendedName>
</protein>
<evidence type="ECO:0000256" key="4">
    <source>
        <dbReference type="ARBA" id="ARBA00022842"/>
    </source>
</evidence>
<dbReference type="HOGENOM" id="CLU_000680_36_3_1"/>
<dbReference type="AlphaFoldDB" id="A0A072UWY2"/>
<dbReference type="GO" id="GO:0006281">
    <property type="term" value="P:DNA repair"/>
    <property type="evidence" value="ECO:0007669"/>
    <property type="project" value="InterPro"/>
</dbReference>
<evidence type="ECO:0000256" key="1">
    <source>
        <dbReference type="ARBA" id="ARBA00001946"/>
    </source>
</evidence>
<comment type="cofactor">
    <cofactor evidence="1">
        <name>Mg(2+)</name>
        <dbReference type="ChEBI" id="CHEBI:18420"/>
    </cofactor>
</comment>
<evidence type="ECO:0008006" key="8">
    <source>
        <dbReference type="Google" id="ProtNLM"/>
    </source>
</evidence>
<dbReference type="SUPFAM" id="SSF56219">
    <property type="entry name" value="DNase I-like"/>
    <property type="match status" value="1"/>
</dbReference>
<dbReference type="GO" id="GO:0004518">
    <property type="term" value="F:nuclease activity"/>
    <property type="evidence" value="ECO:0007669"/>
    <property type="project" value="InterPro"/>
</dbReference>
<evidence type="ECO:0000313" key="5">
    <source>
        <dbReference type="EMBL" id="KEH33583.1"/>
    </source>
</evidence>
<dbReference type="GO" id="GO:0016787">
    <property type="term" value="F:hydrolase activity"/>
    <property type="evidence" value="ECO:0007669"/>
    <property type="project" value="UniProtKB-KW"/>
</dbReference>
<evidence type="ECO:0000313" key="7">
    <source>
        <dbReference type="Proteomes" id="UP000002051"/>
    </source>
</evidence>
<reference evidence="6" key="3">
    <citation type="submission" date="2015-04" db="UniProtKB">
        <authorList>
            <consortium name="EnsemblPlants"/>
        </authorList>
    </citation>
    <scope>IDENTIFICATION</scope>
    <source>
        <strain evidence="6">cv. Jemalong A17</strain>
    </source>
</reference>
<sequence length="286" mass="32578">MDIEVVVEEEFEMITENCYVKDSLDWVLLHRKPKALTKDVKELGNVIEGVEGVGVGGRWGWGWSVGIMKVISYNARGLAVVRKRWRFDINPRKKFFCGVYSGIKVEFIDNFLIKSIWGDAPCDYSYQPSVGASGGLITMWDKSLIDVCSSMSFAHVIVVSGRVILTGEDVVVVNVYAPCEQIAKRDLWDRLVPLVMSKNDSCLCLCGHFNSVRSIDERKGRKTVFRQMEANLFNKFINDSLLLDLPICGRLFTWYPGDGVSMSRLDRFLLYEKWCEVWPNCIQDAC</sequence>
<reference evidence="5 7" key="1">
    <citation type="journal article" date="2011" name="Nature">
        <title>The Medicago genome provides insight into the evolution of rhizobial symbioses.</title>
        <authorList>
            <person name="Young N.D."/>
            <person name="Debelle F."/>
            <person name="Oldroyd G.E."/>
            <person name="Geurts R."/>
            <person name="Cannon S.B."/>
            <person name="Udvardi M.K."/>
            <person name="Benedito V.A."/>
            <person name="Mayer K.F."/>
            <person name="Gouzy J."/>
            <person name="Schoof H."/>
            <person name="Van de Peer Y."/>
            <person name="Proost S."/>
            <person name="Cook D.R."/>
            <person name="Meyers B.C."/>
            <person name="Spannagl M."/>
            <person name="Cheung F."/>
            <person name="De Mita S."/>
            <person name="Krishnakumar V."/>
            <person name="Gundlach H."/>
            <person name="Zhou S."/>
            <person name="Mudge J."/>
            <person name="Bharti A.K."/>
            <person name="Murray J.D."/>
            <person name="Naoumkina M.A."/>
            <person name="Rosen B."/>
            <person name="Silverstein K.A."/>
            <person name="Tang H."/>
            <person name="Rombauts S."/>
            <person name="Zhao P.X."/>
            <person name="Zhou P."/>
            <person name="Barbe V."/>
            <person name="Bardou P."/>
            <person name="Bechner M."/>
            <person name="Bellec A."/>
            <person name="Berger A."/>
            <person name="Berges H."/>
            <person name="Bidwell S."/>
            <person name="Bisseling T."/>
            <person name="Choisne N."/>
            <person name="Couloux A."/>
            <person name="Denny R."/>
            <person name="Deshpande S."/>
            <person name="Dai X."/>
            <person name="Doyle J.J."/>
            <person name="Dudez A.M."/>
            <person name="Farmer A.D."/>
            <person name="Fouteau S."/>
            <person name="Franken C."/>
            <person name="Gibelin C."/>
            <person name="Gish J."/>
            <person name="Goldstein S."/>
            <person name="Gonzalez A.J."/>
            <person name="Green P.J."/>
            <person name="Hallab A."/>
            <person name="Hartog M."/>
            <person name="Hua A."/>
            <person name="Humphray S.J."/>
            <person name="Jeong D.H."/>
            <person name="Jing Y."/>
            <person name="Jocker A."/>
            <person name="Kenton S.M."/>
            <person name="Kim D.J."/>
            <person name="Klee K."/>
            <person name="Lai H."/>
            <person name="Lang C."/>
            <person name="Lin S."/>
            <person name="Macmil S.L."/>
            <person name="Magdelenat G."/>
            <person name="Matthews L."/>
            <person name="McCorrison J."/>
            <person name="Monaghan E.L."/>
            <person name="Mun J.H."/>
            <person name="Najar F.Z."/>
            <person name="Nicholson C."/>
            <person name="Noirot C."/>
            <person name="O'Bleness M."/>
            <person name="Paule C.R."/>
            <person name="Poulain J."/>
            <person name="Prion F."/>
            <person name="Qin B."/>
            <person name="Qu C."/>
            <person name="Retzel E.F."/>
            <person name="Riddle C."/>
            <person name="Sallet E."/>
            <person name="Samain S."/>
            <person name="Samson N."/>
            <person name="Sanders I."/>
            <person name="Saurat O."/>
            <person name="Scarpelli C."/>
            <person name="Schiex T."/>
            <person name="Segurens B."/>
            <person name="Severin A.J."/>
            <person name="Sherrier D.J."/>
            <person name="Shi R."/>
            <person name="Sims S."/>
            <person name="Singer S.R."/>
            <person name="Sinharoy S."/>
            <person name="Sterck L."/>
            <person name="Viollet A."/>
            <person name="Wang B.B."/>
            <person name="Wang K."/>
            <person name="Wang M."/>
            <person name="Wang X."/>
            <person name="Warfsmann J."/>
            <person name="Weissenbach J."/>
            <person name="White D.D."/>
            <person name="White J.D."/>
            <person name="Wiley G.B."/>
            <person name="Wincker P."/>
            <person name="Xing Y."/>
            <person name="Yang L."/>
            <person name="Yao Z."/>
            <person name="Ying F."/>
            <person name="Zhai J."/>
            <person name="Zhou L."/>
            <person name="Zuber A."/>
            <person name="Denarie J."/>
            <person name="Dixon R.A."/>
            <person name="May G.D."/>
            <person name="Schwartz D.C."/>
            <person name="Rogers J."/>
            <person name="Quetier F."/>
            <person name="Town C.D."/>
            <person name="Roe B.A."/>
        </authorList>
    </citation>
    <scope>NUCLEOTIDE SEQUENCE [LARGE SCALE GENOMIC DNA]</scope>
    <source>
        <strain evidence="5">A17</strain>
        <strain evidence="6 7">cv. Jemalong A17</strain>
    </source>
</reference>
<dbReference type="EnsemblPlants" id="KEH33583">
    <property type="protein sequence ID" value="KEH33583"/>
    <property type="gene ID" value="MTR_3g448380"/>
</dbReference>
<dbReference type="Gene3D" id="3.60.10.10">
    <property type="entry name" value="Endonuclease/exonuclease/phosphatase"/>
    <property type="match status" value="1"/>
</dbReference>
<evidence type="ECO:0000256" key="3">
    <source>
        <dbReference type="ARBA" id="ARBA00022801"/>
    </source>
</evidence>
<organism evidence="5 7">
    <name type="scientific">Medicago truncatula</name>
    <name type="common">Barrel medic</name>
    <name type="synonym">Medicago tribuloides</name>
    <dbReference type="NCBI Taxonomy" id="3880"/>
    <lineage>
        <taxon>Eukaryota</taxon>
        <taxon>Viridiplantae</taxon>
        <taxon>Streptophyta</taxon>
        <taxon>Embryophyta</taxon>
        <taxon>Tracheophyta</taxon>
        <taxon>Spermatophyta</taxon>
        <taxon>Magnoliopsida</taxon>
        <taxon>eudicotyledons</taxon>
        <taxon>Gunneridae</taxon>
        <taxon>Pentapetalae</taxon>
        <taxon>rosids</taxon>
        <taxon>fabids</taxon>
        <taxon>Fabales</taxon>
        <taxon>Fabaceae</taxon>
        <taxon>Papilionoideae</taxon>
        <taxon>50 kb inversion clade</taxon>
        <taxon>NPAAA clade</taxon>
        <taxon>Hologalegina</taxon>
        <taxon>IRL clade</taxon>
        <taxon>Trifolieae</taxon>
        <taxon>Medicago</taxon>
    </lineage>
</organism>
<keyword evidence="2" id="KW-0479">Metal-binding</keyword>
<dbReference type="InterPro" id="IPR004808">
    <property type="entry name" value="AP_endonuc_1"/>
</dbReference>
<gene>
    <name evidence="5" type="ordered locus">MTR_3g448380</name>
</gene>
<name>A0A072UWY2_MEDTR</name>
<evidence type="ECO:0000256" key="2">
    <source>
        <dbReference type="ARBA" id="ARBA00022723"/>
    </source>
</evidence>